<feature type="non-terminal residue" evidence="1">
    <location>
        <position position="56"/>
    </location>
</feature>
<comment type="caution">
    <text evidence="1">The sequence shown here is derived from an EMBL/GenBank/DDBJ whole genome shotgun (WGS) entry which is preliminary data.</text>
</comment>
<keyword evidence="2" id="KW-1185">Reference proteome</keyword>
<protein>
    <submittedName>
        <fullName evidence="1">Uncharacterized protein</fullName>
    </submittedName>
</protein>
<sequence length="56" mass="6264">MRSPPVADPQLKTRIPYTQHKFLYTLEKSIMQLNRRQTLIAGLAAGVTTAIAPRSL</sequence>
<evidence type="ECO:0000313" key="1">
    <source>
        <dbReference type="EMBL" id="EMI19971.1"/>
    </source>
</evidence>
<dbReference type="EMBL" id="ANOG01000448">
    <property type="protein sequence ID" value="EMI19971.1"/>
    <property type="molecule type" value="Genomic_DNA"/>
</dbReference>
<organism evidence="1 2">
    <name type="scientific">Rhodopirellula maiorica SM1</name>
    <dbReference type="NCBI Taxonomy" id="1265738"/>
    <lineage>
        <taxon>Bacteria</taxon>
        <taxon>Pseudomonadati</taxon>
        <taxon>Planctomycetota</taxon>
        <taxon>Planctomycetia</taxon>
        <taxon>Pirellulales</taxon>
        <taxon>Pirellulaceae</taxon>
        <taxon>Novipirellula</taxon>
    </lineage>
</organism>
<proteinExistence type="predicted"/>
<reference evidence="1 2" key="1">
    <citation type="journal article" date="2013" name="Mar. Genomics">
        <title>Expression of sulfatases in Rhodopirellula baltica and the diversity of sulfatases in the genus Rhodopirellula.</title>
        <authorList>
            <person name="Wegner C.E."/>
            <person name="Richter-Heitmann T."/>
            <person name="Klindworth A."/>
            <person name="Klockow C."/>
            <person name="Richter M."/>
            <person name="Achstetter T."/>
            <person name="Glockner F.O."/>
            <person name="Harder J."/>
        </authorList>
    </citation>
    <scope>NUCLEOTIDE SEQUENCE [LARGE SCALE GENOMIC DNA]</scope>
    <source>
        <strain evidence="1 2">SM1</strain>
    </source>
</reference>
<gene>
    <name evidence="1" type="ORF">RMSM_03100</name>
</gene>
<evidence type="ECO:0000313" key="2">
    <source>
        <dbReference type="Proteomes" id="UP000011991"/>
    </source>
</evidence>
<dbReference type="Proteomes" id="UP000011991">
    <property type="component" value="Unassembled WGS sequence"/>
</dbReference>
<dbReference type="AlphaFoldDB" id="M5RLA4"/>
<name>M5RLA4_9BACT</name>
<accession>M5RLA4</accession>